<dbReference type="Proteomes" id="UP001579974">
    <property type="component" value="Unassembled WGS sequence"/>
</dbReference>
<gene>
    <name evidence="2" type="ORF">KKP3000_001736</name>
</gene>
<keyword evidence="2" id="KW-0378">Hydrolase</keyword>
<dbReference type="Gene3D" id="3.20.20.140">
    <property type="entry name" value="Metal-dependent hydrolases"/>
    <property type="match status" value="2"/>
</dbReference>
<dbReference type="InterPro" id="IPR011059">
    <property type="entry name" value="Metal-dep_hydrolase_composite"/>
</dbReference>
<dbReference type="PIRSF" id="PIRSF038971">
    <property type="entry name" value="PhnM"/>
    <property type="match status" value="1"/>
</dbReference>
<dbReference type="InterPro" id="IPR051781">
    <property type="entry name" value="Metallo-dep_Hydrolase"/>
</dbReference>
<dbReference type="Gene3D" id="2.30.40.10">
    <property type="entry name" value="Urease, subunit C, domain 1"/>
    <property type="match status" value="1"/>
</dbReference>
<dbReference type="InterPro" id="IPR032466">
    <property type="entry name" value="Metal_Hydrolase"/>
</dbReference>
<evidence type="ECO:0000259" key="1">
    <source>
        <dbReference type="Pfam" id="PF01979"/>
    </source>
</evidence>
<organism evidence="2 3">
    <name type="scientific">Alicyclobacillus fastidiosus</name>
    <dbReference type="NCBI Taxonomy" id="392011"/>
    <lineage>
        <taxon>Bacteria</taxon>
        <taxon>Bacillati</taxon>
        <taxon>Bacillota</taxon>
        <taxon>Bacilli</taxon>
        <taxon>Bacillales</taxon>
        <taxon>Alicyclobacillaceae</taxon>
        <taxon>Alicyclobacillus</taxon>
    </lineage>
</organism>
<dbReference type="RefSeq" id="WP_275474003.1">
    <property type="nucleotide sequence ID" value="NZ_CP162940.1"/>
</dbReference>
<sequence>MTSRDTHRWMVRNVNVVTPVEVVRDGYVTIRDGIIEHVGTTPAGEEATLPSVDGQGSWLLPGFIDLHNDAIEKEIEPRPNAFIPVEIAFFALEHRLVSHGVTSIYHSLSFASNEFGVRSLDRVETIVRELHSLGAAGRIRHLVHGRYEITDERACDVLAPLIDDGFIDLLSLMDHTPGQGQFRQLEDYANFMSATYQRDRTEIAKFVEQKQAVREVAALAYIERLTCKAKARGIRIASHDDDTARKVQMMQERGITLSEFPVTLEAARAATESEMGVIVGAPNVVRGGSTSNNLKASDAILNGVAQILCSDYMPSSILHAVFTLHFRHGMPMYEAVNMASLNPARALGLESTSGSISPGKLADFSLVRLHQKTPIVERVFVGGTQVLYVGDGAHKRAVQPAKQGVVQS</sequence>
<dbReference type="NCBIfam" id="NF011984">
    <property type="entry name" value="PRK15446.1-5"/>
    <property type="match status" value="1"/>
</dbReference>
<dbReference type="NCBIfam" id="NF011990">
    <property type="entry name" value="PRK15446.2-6"/>
    <property type="match status" value="1"/>
</dbReference>
<dbReference type="PANTHER" id="PTHR43135">
    <property type="entry name" value="ALPHA-D-RIBOSE 1-METHYLPHOSPHONATE 5-TRIPHOSPHATE DIPHOSPHATASE"/>
    <property type="match status" value="1"/>
</dbReference>
<dbReference type="GO" id="GO:0016787">
    <property type="term" value="F:hydrolase activity"/>
    <property type="evidence" value="ECO:0007669"/>
    <property type="project" value="UniProtKB-KW"/>
</dbReference>
<keyword evidence="3" id="KW-1185">Reference proteome</keyword>
<reference evidence="2 3" key="1">
    <citation type="journal article" date="2024" name="Int. J. Mol. Sci.">
        <title>Exploration of Alicyclobacillus spp. Genome in Search of Antibiotic Resistance.</title>
        <authorList>
            <person name="Bucka-Kolendo J."/>
            <person name="Kiousi D.E."/>
            <person name="Dekowska A."/>
            <person name="Mikolajczuk-Szczyrba A."/>
            <person name="Karadedos D.M."/>
            <person name="Michael P."/>
            <person name="Galanis A."/>
            <person name="Sokolowska B."/>
        </authorList>
    </citation>
    <scope>NUCLEOTIDE SEQUENCE [LARGE SCALE GENOMIC DNA]</scope>
    <source>
        <strain evidence="2 3">KKP 3000</strain>
    </source>
</reference>
<dbReference type="PANTHER" id="PTHR43135:SF3">
    <property type="entry name" value="ALPHA-D-RIBOSE 1-METHYLPHOSPHONATE 5-TRIPHOSPHATE DIPHOSPHATASE"/>
    <property type="match status" value="1"/>
</dbReference>
<dbReference type="NCBIfam" id="NF011987">
    <property type="entry name" value="PRK15446.2-3"/>
    <property type="match status" value="1"/>
</dbReference>
<protein>
    <submittedName>
        <fullName evidence="2">Alpha-D-ribose 1-methylphosphonate 5-triphosphate diphosphatase</fullName>
        <ecNumber evidence="2">3.6.1.63</ecNumber>
    </submittedName>
</protein>
<dbReference type="SUPFAM" id="SSF51556">
    <property type="entry name" value="Metallo-dependent hydrolases"/>
    <property type="match status" value="1"/>
</dbReference>
<proteinExistence type="predicted"/>
<dbReference type="InterPro" id="IPR012696">
    <property type="entry name" value="PhnM"/>
</dbReference>
<dbReference type="EMBL" id="JBDXSU010000024">
    <property type="protein sequence ID" value="MFB5192531.1"/>
    <property type="molecule type" value="Genomic_DNA"/>
</dbReference>
<dbReference type="Pfam" id="PF01979">
    <property type="entry name" value="Amidohydro_1"/>
    <property type="match status" value="1"/>
</dbReference>
<dbReference type="EC" id="3.6.1.63" evidence="2"/>
<dbReference type="SUPFAM" id="SSF51338">
    <property type="entry name" value="Composite domain of metallo-dependent hydrolases"/>
    <property type="match status" value="1"/>
</dbReference>
<feature type="domain" description="Amidohydrolase-related" evidence="1">
    <location>
        <begin position="231"/>
        <end position="385"/>
    </location>
</feature>
<evidence type="ECO:0000313" key="3">
    <source>
        <dbReference type="Proteomes" id="UP001579974"/>
    </source>
</evidence>
<comment type="caution">
    <text evidence="2">The sequence shown here is derived from an EMBL/GenBank/DDBJ whole genome shotgun (WGS) entry which is preliminary data.</text>
</comment>
<accession>A0ABV5AJW8</accession>
<dbReference type="InterPro" id="IPR006680">
    <property type="entry name" value="Amidohydro-rel"/>
</dbReference>
<name>A0ABV5AJW8_9BACL</name>
<evidence type="ECO:0000313" key="2">
    <source>
        <dbReference type="EMBL" id="MFB5192531.1"/>
    </source>
</evidence>